<dbReference type="SMART" id="SM00175">
    <property type="entry name" value="RAB"/>
    <property type="match status" value="1"/>
</dbReference>
<feature type="region of interest" description="Disordered" evidence="5">
    <location>
        <begin position="135"/>
        <end position="222"/>
    </location>
</feature>
<evidence type="ECO:0000259" key="6">
    <source>
        <dbReference type="PROSITE" id="PS50222"/>
    </source>
</evidence>
<feature type="compositionally biased region" description="Basic residues" evidence="5">
    <location>
        <begin position="490"/>
        <end position="499"/>
    </location>
</feature>
<dbReference type="PANTHER" id="PTHR47977">
    <property type="entry name" value="RAS-RELATED PROTEIN RAB"/>
    <property type="match status" value="1"/>
</dbReference>
<gene>
    <name evidence="8" type="primary">LOC106813634</name>
</gene>
<dbReference type="PROSITE" id="PS50222">
    <property type="entry name" value="EF_HAND_2"/>
    <property type="match status" value="1"/>
</dbReference>
<dbReference type="InterPro" id="IPR011992">
    <property type="entry name" value="EF-hand-dom_pair"/>
</dbReference>
<keyword evidence="3" id="KW-0342">GTP-binding</keyword>
<evidence type="ECO:0000256" key="4">
    <source>
        <dbReference type="SAM" id="Coils"/>
    </source>
</evidence>
<dbReference type="InterPro" id="IPR001806">
    <property type="entry name" value="Small_GTPase"/>
</dbReference>
<dbReference type="GeneID" id="106813634"/>
<accession>A0ABM1EM83</accession>
<feature type="coiled-coil region" evidence="4">
    <location>
        <begin position="288"/>
        <end position="388"/>
    </location>
</feature>
<dbReference type="PROSITE" id="PS51420">
    <property type="entry name" value="RHO"/>
    <property type="match status" value="1"/>
</dbReference>
<dbReference type="Gene3D" id="3.40.50.300">
    <property type="entry name" value="P-loop containing nucleotide triphosphate hydrolases"/>
    <property type="match status" value="1"/>
</dbReference>
<dbReference type="Pfam" id="PF13499">
    <property type="entry name" value="EF-hand_7"/>
    <property type="match status" value="1"/>
</dbReference>
<feature type="compositionally biased region" description="Basic and acidic residues" evidence="5">
    <location>
        <begin position="140"/>
        <end position="152"/>
    </location>
</feature>
<feature type="domain" description="EF-hand" evidence="6">
    <location>
        <begin position="37"/>
        <end position="72"/>
    </location>
</feature>
<dbReference type="InterPro" id="IPR005225">
    <property type="entry name" value="Small_GTP-bd"/>
</dbReference>
<organism evidence="7 8">
    <name type="scientific">Priapulus caudatus</name>
    <name type="common">Priapulid worm</name>
    <dbReference type="NCBI Taxonomy" id="37621"/>
    <lineage>
        <taxon>Eukaryota</taxon>
        <taxon>Metazoa</taxon>
        <taxon>Ecdysozoa</taxon>
        <taxon>Scalidophora</taxon>
        <taxon>Priapulida</taxon>
        <taxon>Priapulimorpha</taxon>
        <taxon>Priapulimorphida</taxon>
        <taxon>Priapulidae</taxon>
        <taxon>Priapulus</taxon>
    </lineage>
</organism>
<dbReference type="CDD" id="cd00051">
    <property type="entry name" value="EFh"/>
    <property type="match status" value="1"/>
</dbReference>
<dbReference type="InterPro" id="IPR027417">
    <property type="entry name" value="P-loop_NTPase"/>
</dbReference>
<keyword evidence="2" id="KW-0106">Calcium</keyword>
<dbReference type="NCBIfam" id="TIGR00231">
    <property type="entry name" value="small_GTP"/>
    <property type="match status" value="1"/>
</dbReference>
<keyword evidence="7" id="KW-1185">Reference proteome</keyword>
<dbReference type="PROSITE" id="PS51419">
    <property type="entry name" value="RAB"/>
    <property type="match status" value="1"/>
</dbReference>
<evidence type="ECO:0000256" key="3">
    <source>
        <dbReference type="ARBA" id="ARBA00023134"/>
    </source>
</evidence>
<feature type="compositionally biased region" description="Low complexity" evidence="5">
    <location>
        <begin position="155"/>
        <end position="169"/>
    </location>
</feature>
<proteinExistence type="predicted"/>
<evidence type="ECO:0000256" key="1">
    <source>
        <dbReference type="ARBA" id="ARBA00022741"/>
    </source>
</evidence>
<keyword evidence="1" id="KW-0547">Nucleotide-binding</keyword>
<feature type="compositionally biased region" description="Polar residues" evidence="5">
    <location>
        <begin position="605"/>
        <end position="625"/>
    </location>
</feature>
<dbReference type="RefSeq" id="XP_014673304.1">
    <property type="nucleotide sequence ID" value="XM_014817818.1"/>
</dbReference>
<feature type="region of interest" description="Disordered" evidence="5">
    <location>
        <begin position="478"/>
        <end position="571"/>
    </location>
</feature>
<dbReference type="InterPro" id="IPR050227">
    <property type="entry name" value="Rab"/>
</dbReference>
<evidence type="ECO:0000313" key="7">
    <source>
        <dbReference type="Proteomes" id="UP000695022"/>
    </source>
</evidence>
<dbReference type="SMART" id="SM00176">
    <property type="entry name" value="RAN"/>
    <property type="match status" value="1"/>
</dbReference>
<evidence type="ECO:0000313" key="8">
    <source>
        <dbReference type="RefSeq" id="XP_014673304.1"/>
    </source>
</evidence>
<dbReference type="SMART" id="SM00054">
    <property type="entry name" value="EFh"/>
    <property type="match status" value="2"/>
</dbReference>
<dbReference type="InterPro" id="IPR002048">
    <property type="entry name" value="EF_hand_dom"/>
</dbReference>
<evidence type="ECO:0000256" key="5">
    <source>
        <dbReference type="SAM" id="MobiDB-lite"/>
    </source>
</evidence>
<feature type="region of interest" description="Disordered" evidence="5">
    <location>
        <begin position="592"/>
        <end position="625"/>
    </location>
</feature>
<dbReference type="PROSITE" id="PS51421">
    <property type="entry name" value="RAS"/>
    <property type="match status" value="1"/>
</dbReference>
<protein>
    <submittedName>
        <fullName evidence="8">Ras and EF-hand domain-containing protein-like</fullName>
    </submittedName>
</protein>
<feature type="compositionally biased region" description="Basic and acidic residues" evidence="5">
    <location>
        <begin position="171"/>
        <end position="184"/>
    </location>
</feature>
<dbReference type="PRINTS" id="PR00449">
    <property type="entry name" value="RASTRNSFRMNG"/>
</dbReference>
<name>A0ABM1EM83_PRICU</name>
<dbReference type="SUPFAM" id="SSF47473">
    <property type="entry name" value="EF-hand"/>
    <property type="match status" value="1"/>
</dbReference>
<feature type="compositionally biased region" description="Basic and acidic residues" evidence="5">
    <location>
        <begin position="478"/>
        <end position="489"/>
    </location>
</feature>
<dbReference type="Pfam" id="PF00071">
    <property type="entry name" value="Ras"/>
    <property type="match status" value="1"/>
</dbReference>
<dbReference type="SMART" id="SM00174">
    <property type="entry name" value="RHO"/>
    <property type="match status" value="1"/>
</dbReference>
<feature type="compositionally biased region" description="Basic residues" evidence="5">
    <location>
        <begin position="200"/>
        <end position="216"/>
    </location>
</feature>
<dbReference type="SUPFAM" id="SSF52540">
    <property type="entry name" value="P-loop containing nucleoside triphosphate hydrolases"/>
    <property type="match status" value="1"/>
</dbReference>
<reference evidence="8" key="1">
    <citation type="submission" date="2025-08" db="UniProtKB">
        <authorList>
            <consortium name="RefSeq"/>
        </authorList>
    </citation>
    <scope>IDENTIFICATION</scope>
</reference>
<dbReference type="CDD" id="cd00154">
    <property type="entry name" value="Rab"/>
    <property type="match status" value="1"/>
</dbReference>
<feature type="compositionally biased region" description="Acidic residues" evidence="5">
    <location>
        <begin position="541"/>
        <end position="550"/>
    </location>
</feature>
<dbReference type="Gene3D" id="1.10.238.10">
    <property type="entry name" value="EF-hand"/>
    <property type="match status" value="1"/>
</dbReference>
<dbReference type="InterPro" id="IPR018247">
    <property type="entry name" value="EF_Hand_1_Ca_BS"/>
</dbReference>
<dbReference type="PROSITE" id="PS51417">
    <property type="entry name" value="ARF"/>
    <property type="match status" value="1"/>
</dbReference>
<sequence>MGAFEEHLYHVFAACDEQKTGYIDRSTFRRLCDPVRMTDDEFDFIFCDLDADKDGRISIQEFVCGFRSVPLCLTDDSGMDANDGDEMPTDMSDDQTTPRMATRYRRLSDEAHSRTNIVPDSRTLDIAVTGISTAGARSSNARDARQFARSERPCSTNSTAPSHAHSSSPRDTAEADGERAERRTPCCHADVDVSCGTSPRTKRGTIIRRSQRTKRDKLRDGIPTRSGSFRRYYIADAQKAWDAFVADALHNEWGESMPIPRQEDVCELYQQLHSRGSPKLLSLFEDIIVNVISDLHIAKGEKERLEQQYNKEKDQHSAHLRTLEDEIECQVQKTEHRIKTEEKKRAETELFLLEEELKQEIKELQLKLKRYQQTEAKMNADKDKAKLQTLELKNRASVLTDENKTLRTKIAESQTNLTTLHSELAQQQIQHDDCQEQLLVERQQLQEVVGEQQSLLNQIQMLHESNRRLQDVNDDLRSTMELHKKDTQNKMRRSIRRRTTLPLHASLPLPRLVEDVASPSPQRRLKRSSDNPDARSLNSDIAEELEEDETEKANSTDSEGESMGSVGPCSLSEELSHAVSSSCRVTEWNETHHNASSVEELADSGISTLRGSESSGSPGSQDLSYNPLTNAHIQPQLKFEPERMYKLVLAGDAAVGKSSFIQRFCQDRFNPNIHSTLGVDFQMRSLEVDGRKVALQLWDTAGQERFRSIAKSYFRRADGVLMLYDVTYERSFLNVREWVDTVTSSASQEIPIMLCGNKTDLRDALIQKGSNVVMEADGKQLAREHGTFFIETSAKDGSNVEEAVLELARQLCANEDIDVKSSGITLREGAGKKKGKCSC</sequence>
<dbReference type="Proteomes" id="UP000695022">
    <property type="component" value="Unplaced"/>
</dbReference>
<keyword evidence="4" id="KW-0175">Coiled coil</keyword>
<evidence type="ECO:0000256" key="2">
    <source>
        <dbReference type="ARBA" id="ARBA00022837"/>
    </source>
</evidence>
<dbReference type="SMART" id="SM00173">
    <property type="entry name" value="RAS"/>
    <property type="match status" value="1"/>
</dbReference>
<dbReference type="PROSITE" id="PS00018">
    <property type="entry name" value="EF_HAND_1"/>
    <property type="match status" value="1"/>
</dbReference>